<dbReference type="EMBL" id="ML739043">
    <property type="protein sequence ID" value="KAE8356050.1"/>
    <property type="molecule type" value="Genomic_DNA"/>
</dbReference>
<proteinExistence type="predicted"/>
<organism evidence="1 2">
    <name type="scientific">Aspergillus coremiiformis</name>
    <dbReference type="NCBI Taxonomy" id="138285"/>
    <lineage>
        <taxon>Eukaryota</taxon>
        <taxon>Fungi</taxon>
        <taxon>Dikarya</taxon>
        <taxon>Ascomycota</taxon>
        <taxon>Pezizomycotina</taxon>
        <taxon>Eurotiomycetes</taxon>
        <taxon>Eurotiomycetidae</taxon>
        <taxon>Eurotiales</taxon>
        <taxon>Aspergillaceae</taxon>
        <taxon>Aspergillus</taxon>
        <taxon>Aspergillus subgen. Circumdati</taxon>
    </lineage>
</organism>
<dbReference type="SUPFAM" id="SSF53300">
    <property type="entry name" value="vWA-like"/>
    <property type="match status" value="1"/>
</dbReference>
<dbReference type="AlphaFoldDB" id="A0A5N6ZIS0"/>
<gene>
    <name evidence="1" type="ORF">BDV28DRAFT_127849</name>
</gene>
<sequence>MTSDLDSEREEAIDEIVEGVVDCFFSEFRKALSHVKVPQTEKDYHDYVWRFIEKNLSQHYQRGDPFVEELVKNAAAHAKDLTQEYDLKAEVTPKVVIMALYDFVILCDDSGSMKRGGRIQSLQDTCQCVADIAGLLQPQGISLRFLNYPDDQHFDQLASQDDIKSKMSGVTYKGFTRLGTVLGSKITEPLILNKAKLNQFKRPVITIIITDGCPSGEPNDYFQQAILNCKKGLSQLPFEPASAIFIISRVGNDPDAEIFLSDLRMSKDLEGMLYCCKQQLDLQQEVFRRAGNGNQYSSFLIKLFSEALEGQADTDW</sequence>
<accession>A0A5N6ZIS0</accession>
<name>A0A5N6ZIS0_9EURO</name>
<evidence type="ECO:0000313" key="1">
    <source>
        <dbReference type="EMBL" id="KAE8356050.1"/>
    </source>
</evidence>
<dbReference type="PANTHER" id="PTHR34706">
    <property type="entry name" value="SLR1338 PROTEIN"/>
    <property type="match status" value="1"/>
</dbReference>
<dbReference type="Gene3D" id="3.40.50.410">
    <property type="entry name" value="von Willebrand factor, type A domain"/>
    <property type="match status" value="1"/>
</dbReference>
<evidence type="ECO:0008006" key="3">
    <source>
        <dbReference type="Google" id="ProtNLM"/>
    </source>
</evidence>
<reference evidence="2" key="1">
    <citation type="submission" date="2019-04" db="EMBL/GenBank/DDBJ databases">
        <title>Friends and foes A comparative genomics studyof 23 Aspergillus species from section Flavi.</title>
        <authorList>
            <consortium name="DOE Joint Genome Institute"/>
            <person name="Kjaerbolling I."/>
            <person name="Vesth T."/>
            <person name="Frisvad J.C."/>
            <person name="Nybo J.L."/>
            <person name="Theobald S."/>
            <person name="Kildgaard S."/>
            <person name="Isbrandt T."/>
            <person name="Kuo A."/>
            <person name="Sato A."/>
            <person name="Lyhne E.K."/>
            <person name="Kogle M.E."/>
            <person name="Wiebenga A."/>
            <person name="Kun R.S."/>
            <person name="Lubbers R.J."/>
            <person name="Makela M.R."/>
            <person name="Barry K."/>
            <person name="Chovatia M."/>
            <person name="Clum A."/>
            <person name="Daum C."/>
            <person name="Haridas S."/>
            <person name="He G."/>
            <person name="LaButti K."/>
            <person name="Lipzen A."/>
            <person name="Mondo S."/>
            <person name="Riley R."/>
            <person name="Salamov A."/>
            <person name="Simmons B.A."/>
            <person name="Magnuson J.K."/>
            <person name="Henrissat B."/>
            <person name="Mortensen U.H."/>
            <person name="Larsen T.O."/>
            <person name="Devries R.P."/>
            <person name="Grigoriev I.V."/>
            <person name="Machida M."/>
            <person name="Baker S.E."/>
            <person name="Andersen M.R."/>
        </authorList>
    </citation>
    <scope>NUCLEOTIDE SEQUENCE [LARGE SCALE GENOMIC DNA]</scope>
    <source>
        <strain evidence="2">CBS 553.77</strain>
    </source>
</reference>
<dbReference type="OrthoDB" id="2142040at2759"/>
<dbReference type="PANTHER" id="PTHR34706:SF3">
    <property type="entry name" value="ANKYRIN REPEAT PROTEIN (AFU_ORTHOLOGUE AFUA_7G06200)"/>
    <property type="match status" value="1"/>
</dbReference>
<evidence type="ECO:0000313" key="2">
    <source>
        <dbReference type="Proteomes" id="UP000327118"/>
    </source>
</evidence>
<dbReference type="InterPro" id="IPR036465">
    <property type="entry name" value="vWFA_dom_sf"/>
</dbReference>
<keyword evidence="2" id="KW-1185">Reference proteome</keyword>
<protein>
    <recommendedName>
        <fullName evidence="3">VWFA domain-containing protein</fullName>
    </recommendedName>
</protein>
<dbReference type="Proteomes" id="UP000327118">
    <property type="component" value="Unassembled WGS sequence"/>
</dbReference>